<evidence type="ECO:0000313" key="2">
    <source>
        <dbReference type="EMBL" id="BAD21864.1"/>
    </source>
</evidence>
<proteinExistence type="predicted"/>
<organism evidence="2 3">
    <name type="scientific">Oryza sativa subsp. japonica</name>
    <name type="common">Rice</name>
    <dbReference type="NCBI Taxonomy" id="39947"/>
    <lineage>
        <taxon>Eukaryota</taxon>
        <taxon>Viridiplantae</taxon>
        <taxon>Streptophyta</taxon>
        <taxon>Embryophyta</taxon>
        <taxon>Tracheophyta</taxon>
        <taxon>Spermatophyta</taxon>
        <taxon>Magnoliopsida</taxon>
        <taxon>Liliopsida</taxon>
        <taxon>Poales</taxon>
        <taxon>Poaceae</taxon>
        <taxon>BOP clade</taxon>
        <taxon>Oryzoideae</taxon>
        <taxon>Oryzeae</taxon>
        <taxon>Oryzinae</taxon>
        <taxon>Oryza</taxon>
        <taxon>Oryza sativa</taxon>
    </lineage>
</organism>
<gene>
    <name evidence="2" type="primary">P0483C08.29</name>
</gene>
<reference evidence="3" key="2">
    <citation type="journal article" date="2008" name="Nucleic Acids Res.">
        <title>The rice annotation project database (RAP-DB): 2008 update.</title>
        <authorList>
            <consortium name="The rice annotation project (RAP)"/>
        </authorList>
    </citation>
    <scope>GENOME REANNOTATION</scope>
    <source>
        <strain evidence="3">cv. Nipponbare</strain>
    </source>
</reference>
<evidence type="ECO:0000313" key="3">
    <source>
        <dbReference type="Proteomes" id="UP000000763"/>
    </source>
</evidence>
<feature type="region of interest" description="Disordered" evidence="1">
    <location>
        <begin position="160"/>
        <end position="183"/>
    </location>
</feature>
<accession>Q6K7I5</accession>
<dbReference type="EMBL" id="AP004837">
    <property type="protein sequence ID" value="BAD21864.1"/>
    <property type="molecule type" value="Genomic_DNA"/>
</dbReference>
<sequence length="209" mass="20843">MEAAAAGSTSLNLVEARSGGRRLGGVGGVGEEAADADGWGMEAAAAGSTSPNLVEAGSGGRCSGCVGGVEEEAADAGGWGMEAAAARSTSPNLVEAGSGSRRSGGIGGVGEEAADAGGWGMDVAAAGSTSSNLVKAGSGSRLSRKRLWRPDLHPGGQIRGWSSVGRQGRQQRRLDPCPGGQRRMDPIGCLIDDGILLDPSKVTLITDQR</sequence>
<name>Q6K7I5_ORYSJ</name>
<protein>
    <submittedName>
        <fullName evidence="2">Uncharacterized protein</fullName>
    </submittedName>
</protein>
<dbReference type="Proteomes" id="UP000000763">
    <property type="component" value="Chromosome 2"/>
</dbReference>
<dbReference type="AlphaFoldDB" id="Q6K7I5"/>
<reference evidence="3" key="1">
    <citation type="journal article" date="2005" name="Nature">
        <title>The map-based sequence of the rice genome.</title>
        <authorList>
            <consortium name="International rice genome sequencing project (IRGSP)"/>
            <person name="Matsumoto T."/>
            <person name="Wu J."/>
            <person name="Kanamori H."/>
            <person name="Katayose Y."/>
            <person name="Fujisawa M."/>
            <person name="Namiki N."/>
            <person name="Mizuno H."/>
            <person name="Yamamoto K."/>
            <person name="Antonio B.A."/>
            <person name="Baba T."/>
            <person name="Sakata K."/>
            <person name="Nagamura Y."/>
            <person name="Aoki H."/>
            <person name="Arikawa K."/>
            <person name="Arita K."/>
            <person name="Bito T."/>
            <person name="Chiden Y."/>
            <person name="Fujitsuka N."/>
            <person name="Fukunaka R."/>
            <person name="Hamada M."/>
            <person name="Harada C."/>
            <person name="Hayashi A."/>
            <person name="Hijishita S."/>
            <person name="Honda M."/>
            <person name="Hosokawa S."/>
            <person name="Ichikawa Y."/>
            <person name="Idonuma A."/>
            <person name="Iijima M."/>
            <person name="Ikeda M."/>
            <person name="Ikeno M."/>
            <person name="Ito K."/>
            <person name="Ito S."/>
            <person name="Ito T."/>
            <person name="Ito Y."/>
            <person name="Ito Y."/>
            <person name="Iwabuchi A."/>
            <person name="Kamiya K."/>
            <person name="Karasawa W."/>
            <person name="Kurita K."/>
            <person name="Katagiri S."/>
            <person name="Kikuta A."/>
            <person name="Kobayashi H."/>
            <person name="Kobayashi N."/>
            <person name="Machita K."/>
            <person name="Maehara T."/>
            <person name="Masukawa M."/>
            <person name="Mizubayashi T."/>
            <person name="Mukai Y."/>
            <person name="Nagasaki H."/>
            <person name="Nagata Y."/>
            <person name="Naito S."/>
            <person name="Nakashima M."/>
            <person name="Nakama Y."/>
            <person name="Nakamichi Y."/>
            <person name="Nakamura M."/>
            <person name="Meguro A."/>
            <person name="Negishi M."/>
            <person name="Ohta I."/>
            <person name="Ohta T."/>
            <person name="Okamoto M."/>
            <person name="Ono N."/>
            <person name="Saji S."/>
            <person name="Sakaguchi M."/>
            <person name="Sakai K."/>
            <person name="Shibata M."/>
            <person name="Shimokawa T."/>
            <person name="Song J."/>
            <person name="Takazaki Y."/>
            <person name="Terasawa K."/>
            <person name="Tsugane M."/>
            <person name="Tsuji K."/>
            <person name="Ueda S."/>
            <person name="Waki K."/>
            <person name="Yamagata H."/>
            <person name="Yamamoto M."/>
            <person name="Yamamoto S."/>
            <person name="Yamane H."/>
            <person name="Yoshiki S."/>
            <person name="Yoshihara R."/>
            <person name="Yukawa K."/>
            <person name="Zhong H."/>
            <person name="Yano M."/>
            <person name="Yuan Q."/>
            <person name="Ouyang S."/>
            <person name="Liu J."/>
            <person name="Jones K.M."/>
            <person name="Gansberger K."/>
            <person name="Moffat K."/>
            <person name="Hill J."/>
            <person name="Bera J."/>
            <person name="Fadrosh D."/>
            <person name="Jin S."/>
            <person name="Johri S."/>
            <person name="Kim M."/>
            <person name="Overton L."/>
            <person name="Reardon M."/>
            <person name="Tsitrin T."/>
            <person name="Vuong H."/>
            <person name="Weaver B."/>
            <person name="Ciecko A."/>
            <person name="Tallon L."/>
            <person name="Jackson J."/>
            <person name="Pai G."/>
            <person name="Aken S.V."/>
            <person name="Utterback T."/>
            <person name="Reidmuller S."/>
            <person name="Feldblyum T."/>
            <person name="Hsiao J."/>
            <person name="Zismann V."/>
            <person name="Iobst S."/>
            <person name="de Vazeille A.R."/>
            <person name="Buell C.R."/>
            <person name="Ying K."/>
            <person name="Li Y."/>
            <person name="Lu T."/>
            <person name="Huang Y."/>
            <person name="Zhao Q."/>
            <person name="Feng Q."/>
            <person name="Zhang L."/>
            <person name="Zhu J."/>
            <person name="Weng Q."/>
            <person name="Mu J."/>
            <person name="Lu Y."/>
            <person name="Fan D."/>
            <person name="Liu Y."/>
            <person name="Guan J."/>
            <person name="Zhang Y."/>
            <person name="Yu S."/>
            <person name="Liu X."/>
            <person name="Zhang Y."/>
            <person name="Hong G."/>
            <person name="Han B."/>
            <person name="Choisne N."/>
            <person name="Demange N."/>
            <person name="Orjeda G."/>
            <person name="Samain S."/>
            <person name="Cattolico L."/>
            <person name="Pelletier E."/>
            <person name="Couloux A."/>
            <person name="Segurens B."/>
            <person name="Wincker P."/>
            <person name="D'Hont A."/>
            <person name="Scarpelli C."/>
            <person name="Weissenbach J."/>
            <person name="Salanoubat M."/>
            <person name="Quetier F."/>
            <person name="Yu Y."/>
            <person name="Kim H.R."/>
            <person name="Rambo T."/>
            <person name="Currie J."/>
            <person name="Collura K."/>
            <person name="Luo M."/>
            <person name="Yang T."/>
            <person name="Ammiraju J.S.S."/>
            <person name="Engler F."/>
            <person name="Soderlund C."/>
            <person name="Wing R.A."/>
            <person name="Palmer L.E."/>
            <person name="de la Bastide M."/>
            <person name="Spiegel L."/>
            <person name="Nascimento L."/>
            <person name="Zutavern T."/>
            <person name="O'Shaughnessy A."/>
            <person name="Dike S."/>
            <person name="Dedhia N."/>
            <person name="Preston R."/>
            <person name="Balija V."/>
            <person name="McCombie W.R."/>
            <person name="Chow T."/>
            <person name="Chen H."/>
            <person name="Chung M."/>
            <person name="Chen C."/>
            <person name="Shaw J."/>
            <person name="Wu H."/>
            <person name="Hsiao K."/>
            <person name="Chao Y."/>
            <person name="Chu M."/>
            <person name="Cheng C."/>
            <person name="Hour A."/>
            <person name="Lee P."/>
            <person name="Lin S."/>
            <person name="Lin Y."/>
            <person name="Liou J."/>
            <person name="Liu S."/>
            <person name="Hsing Y."/>
            <person name="Raghuvanshi S."/>
            <person name="Mohanty A."/>
            <person name="Bharti A.K."/>
            <person name="Gaur A."/>
            <person name="Gupta V."/>
            <person name="Kumar D."/>
            <person name="Ravi V."/>
            <person name="Vij S."/>
            <person name="Kapur A."/>
            <person name="Khurana P."/>
            <person name="Khurana P."/>
            <person name="Khurana J.P."/>
            <person name="Tyagi A.K."/>
            <person name="Gaikwad K."/>
            <person name="Singh A."/>
            <person name="Dalal V."/>
            <person name="Srivastava S."/>
            <person name="Dixit A."/>
            <person name="Pal A.K."/>
            <person name="Ghazi I.A."/>
            <person name="Yadav M."/>
            <person name="Pandit A."/>
            <person name="Bhargava A."/>
            <person name="Sureshbabu K."/>
            <person name="Batra K."/>
            <person name="Sharma T.R."/>
            <person name="Mohapatra T."/>
            <person name="Singh N.K."/>
            <person name="Messing J."/>
            <person name="Nelson A.B."/>
            <person name="Fuks G."/>
            <person name="Kavchok S."/>
            <person name="Keizer G."/>
            <person name="Linton E."/>
            <person name="Llaca V."/>
            <person name="Song R."/>
            <person name="Tanyolac B."/>
            <person name="Young S."/>
            <person name="Ho-Il K."/>
            <person name="Hahn J.H."/>
            <person name="Sangsakoo G."/>
            <person name="Vanavichit A."/>
            <person name="de Mattos Luiz.A.T."/>
            <person name="Zimmer P.D."/>
            <person name="Malone G."/>
            <person name="Dellagostin O."/>
            <person name="de Oliveira A.C."/>
            <person name="Bevan M."/>
            <person name="Bancroft I."/>
            <person name="Minx P."/>
            <person name="Cordum H."/>
            <person name="Wilson R."/>
            <person name="Cheng Z."/>
            <person name="Jin W."/>
            <person name="Jiang J."/>
            <person name="Leong S.A."/>
            <person name="Iwama H."/>
            <person name="Gojobori T."/>
            <person name="Itoh T."/>
            <person name="Niimura Y."/>
            <person name="Fujii Y."/>
            <person name="Habara T."/>
            <person name="Sakai H."/>
            <person name="Sato Y."/>
            <person name="Wilson G."/>
            <person name="Kumar K."/>
            <person name="McCouch S."/>
            <person name="Juretic N."/>
            <person name="Hoen D."/>
            <person name="Wright S."/>
            <person name="Bruskiewich R."/>
            <person name="Bureau T."/>
            <person name="Miyao A."/>
            <person name="Hirochika H."/>
            <person name="Nishikawa T."/>
            <person name="Kadowaki K."/>
            <person name="Sugiura M."/>
            <person name="Burr B."/>
            <person name="Sasaki T."/>
        </authorList>
    </citation>
    <scope>NUCLEOTIDE SEQUENCE [LARGE SCALE GENOMIC DNA]</scope>
    <source>
        <strain evidence="3">cv. Nipponbare</strain>
    </source>
</reference>
<evidence type="ECO:0000256" key="1">
    <source>
        <dbReference type="SAM" id="MobiDB-lite"/>
    </source>
</evidence>